<feature type="transmembrane region" description="Helical" evidence="8">
    <location>
        <begin position="328"/>
        <end position="351"/>
    </location>
</feature>
<evidence type="ECO:0000256" key="8">
    <source>
        <dbReference type="SAM" id="Phobius"/>
    </source>
</evidence>
<keyword evidence="7 8" id="KW-0472">Membrane</keyword>
<evidence type="ECO:0000256" key="6">
    <source>
        <dbReference type="ARBA" id="ARBA00022989"/>
    </source>
</evidence>
<keyword evidence="6 8" id="KW-1133">Transmembrane helix</keyword>
<comment type="similarity">
    <text evidence="2">Belongs to the binding-protein-dependent transport system permease family. FecCD subfamily.</text>
</comment>
<keyword evidence="5 8" id="KW-0812">Transmembrane</keyword>
<keyword evidence="4" id="KW-1003">Cell membrane</keyword>
<feature type="transmembrane region" description="Helical" evidence="8">
    <location>
        <begin position="218"/>
        <end position="237"/>
    </location>
</feature>
<evidence type="ECO:0000256" key="4">
    <source>
        <dbReference type="ARBA" id="ARBA00022475"/>
    </source>
</evidence>
<dbReference type="Pfam" id="PF01032">
    <property type="entry name" value="FecCD"/>
    <property type="match status" value="1"/>
</dbReference>
<feature type="transmembrane region" description="Helical" evidence="8">
    <location>
        <begin position="80"/>
        <end position="100"/>
    </location>
</feature>
<protein>
    <submittedName>
        <fullName evidence="9">Iron ABC transporter permease</fullName>
    </submittedName>
</protein>
<feature type="transmembrane region" description="Helical" evidence="8">
    <location>
        <begin position="138"/>
        <end position="157"/>
    </location>
</feature>
<accession>A0ABY9WWW0</accession>
<comment type="subcellular location">
    <subcellularLocation>
        <location evidence="1">Cell membrane</location>
        <topology evidence="1">Multi-pass membrane protein</topology>
    </subcellularLocation>
</comment>
<reference evidence="9 10" key="1">
    <citation type="submission" date="2019-08" db="EMBL/GenBank/DDBJ databases">
        <title>Archangium and Cystobacter genomes.</title>
        <authorList>
            <person name="Chen I.-C.K."/>
            <person name="Wielgoss S."/>
        </authorList>
    </citation>
    <scope>NUCLEOTIDE SEQUENCE [LARGE SCALE GENOMIC DNA]</scope>
    <source>
        <strain evidence="9 10">Cbm 6</strain>
    </source>
</reference>
<dbReference type="InterPro" id="IPR037294">
    <property type="entry name" value="ABC_BtuC-like"/>
</dbReference>
<evidence type="ECO:0000256" key="1">
    <source>
        <dbReference type="ARBA" id="ARBA00004651"/>
    </source>
</evidence>
<evidence type="ECO:0000313" key="10">
    <source>
        <dbReference type="Proteomes" id="UP001611383"/>
    </source>
</evidence>
<dbReference type="InterPro" id="IPR000522">
    <property type="entry name" value="ABC_transptr_permease_BtuC"/>
</dbReference>
<proteinExistence type="inferred from homology"/>
<dbReference type="Proteomes" id="UP001611383">
    <property type="component" value="Chromosome"/>
</dbReference>
<keyword evidence="3" id="KW-0813">Transport</keyword>
<organism evidence="9 10">
    <name type="scientific">Archangium minus</name>
    <dbReference type="NCBI Taxonomy" id="83450"/>
    <lineage>
        <taxon>Bacteria</taxon>
        <taxon>Pseudomonadati</taxon>
        <taxon>Myxococcota</taxon>
        <taxon>Myxococcia</taxon>
        <taxon>Myxococcales</taxon>
        <taxon>Cystobacterineae</taxon>
        <taxon>Archangiaceae</taxon>
        <taxon>Archangium</taxon>
    </lineage>
</organism>
<name>A0ABY9WWW0_9BACT</name>
<feature type="transmembrane region" description="Helical" evidence="8">
    <location>
        <begin position="23"/>
        <end position="43"/>
    </location>
</feature>
<evidence type="ECO:0000256" key="3">
    <source>
        <dbReference type="ARBA" id="ARBA00022448"/>
    </source>
</evidence>
<dbReference type="Gene3D" id="1.10.3470.10">
    <property type="entry name" value="ABC transporter involved in vitamin B12 uptake, BtuC"/>
    <property type="match status" value="1"/>
</dbReference>
<dbReference type="PANTHER" id="PTHR30472">
    <property type="entry name" value="FERRIC ENTEROBACTIN TRANSPORT SYSTEM PERMEASE PROTEIN"/>
    <property type="match status" value="1"/>
</dbReference>
<keyword evidence="10" id="KW-1185">Reference proteome</keyword>
<dbReference type="CDD" id="cd06550">
    <property type="entry name" value="TM_ABC_iron-siderophores_like"/>
    <property type="match status" value="1"/>
</dbReference>
<dbReference type="EMBL" id="CP043494">
    <property type="protein sequence ID" value="WNG47641.1"/>
    <property type="molecule type" value="Genomic_DNA"/>
</dbReference>
<sequence>MDWIEVIAAASGDSLATGYRRYLLVRLLVIAGFAAALVLSFLFDVATGPSTFPVGDIVTGLIEPSALDAGKQVILWDVRLPYAVMAVLVGAALGLSGAEMQTVLNNPLASPFTLGISGAATLGASLAIVFQFDLPGVGSNYVISASAFVGAICATLLIQSLSRFYGASLDVVVLFGIALYFAFQSMVSLVHFMADASASQEIIFWTMGSLSRANWDKIGIVAVTLALCLPLSMRQSWSLTALRGGEDHARSLGISVERLRLLVLLRVSLLAAVAVSFVGEIAFVGLVGPHIARMALGENHKVFLPGSTLAGALSLSLASIVSKSLVPGLILPVGMVTTFVGIPLFVGLILAQRRRS</sequence>
<evidence type="ECO:0000256" key="7">
    <source>
        <dbReference type="ARBA" id="ARBA00023136"/>
    </source>
</evidence>
<feature type="transmembrane region" description="Helical" evidence="8">
    <location>
        <begin position="164"/>
        <end position="183"/>
    </location>
</feature>
<evidence type="ECO:0000313" key="9">
    <source>
        <dbReference type="EMBL" id="WNG47641.1"/>
    </source>
</evidence>
<evidence type="ECO:0000256" key="2">
    <source>
        <dbReference type="ARBA" id="ARBA00007935"/>
    </source>
</evidence>
<dbReference type="PANTHER" id="PTHR30472:SF25">
    <property type="entry name" value="ABC TRANSPORTER PERMEASE PROTEIN MJ0876-RELATED"/>
    <property type="match status" value="1"/>
</dbReference>
<feature type="transmembrane region" description="Helical" evidence="8">
    <location>
        <begin position="267"/>
        <end position="290"/>
    </location>
</feature>
<feature type="transmembrane region" description="Helical" evidence="8">
    <location>
        <begin position="112"/>
        <end position="132"/>
    </location>
</feature>
<dbReference type="SUPFAM" id="SSF81345">
    <property type="entry name" value="ABC transporter involved in vitamin B12 uptake, BtuC"/>
    <property type="match status" value="1"/>
</dbReference>
<evidence type="ECO:0000256" key="5">
    <source>
        <dbReference type="ARBA" id="ARBA00022692"/>
    </source>
</evidence>
<gene>
    <name evidence="9" type="ORF">F0U60_28585</name>
</gene>